<evidence type="ECO:0000313" key="3">
    <source>
        <dbReference type="Proteomes" id="UP000037043"/>
    </source>
</evidence>
<evidence type="ECO:0008006" key="4">
    <source>
        <dbReference type="Google" id="ProtNLM"/>
    </source>
</evidence>
<sequence length="118" mass="13697">MYFTSSSLSYIFLSMSLIAFAFFLYFKSLVVKTTPNSSTRDKIIGTMKDPDTWRYKNSMMSNLSIFWAIVSLGVFIYLKFFYKAGLISMIYFFIYLAIEVISVVYFSSIRKSPKKANP</sequence>
<proteinExistence type="predicted"/>
<feature type="transmembrane region" description="Helical" evidence="1">
    <location>
        <begin position="6"/>
        <end position="26"/>
    </location>
</feature>
<dbReference type="RefSeq" id="WP_052219671.1">
    <property type="nucleotide sequence ID" value="NZ_LHUR01000005.1"/>
</dbReference>
<feature type="transmembrane region" description="Helical" evidence="1">
    <location>
        <begin position="88"/>
        <end position="106"/>
    </location>
</feature>
<dbReference type="PATRIC" id="fig|1121318.3.peg.55"/>
<reference evidence="3" key="1">
    <citation type="submission" date="2015-08" db="EMBL/GenBank/DDBJ databases">
        <title>Genome sequence of the strict anaerobe Clostridium homopropionicum LuHBu1 (DSM 5847T).</title>
        <authorList>
            <person name="Poehlein A."/>
            <person name="Beck M."/>
            <person name="Schiel-Bengelsdorf B."/>
            <person name="Bengelsdorf F.R."/>
            <person name="Daniel R."/>
            <person name="Duerre P."/>
        </authorList>
    </citation>
    <scope>NUCLEOTIDE SEQUENCE [LARGE SCALE GENOMIC DNA]</scope>
    <source>
        <strain evidence="3">DSM 5847</strain>
    </source>
</reference>
<feature type="transmembrane region" description="Helical" evidence="1">
    <location>
        <begin position="63"/>
        <end position="82"/>
    </location>
</feature>
<dbReference type="Proteomes" id="UP000037043">
    <property type="component" value="Unassembled WGS sequence"/>
</dbReference>
<keyword evidence="3" id="KW-1185">Reference proteome</keyword>
<dbReference type="STRING" id="36844.SAMN04488501_105170"/>
<gene>
    <name evidence="2" type="ORF">CLHOM_00560</name>
</gene>
<comment type="caution">
    <text evidence="2">The sequence shown here is derived from an EMBL/GenBank/DDBJ whole genome shotgun (WGS) entry which is preliminary data.</text>
</comment>
<evidence type="ECO:0000313" key="2">
    <source>
        <dbReference type="EMBL" id="KOA21385.1"/>
    </source>
</evidence>
<dbReference type="AlphaFoldDB" id="A0A0L6ZEI2"/>
<accession>A0A0L6ZEI2</accession>
<protein>
    <recommendedName>
        <fullName evidence="4">SdpI/YhfL protein family protein</fullName>
    </recommendedName>
</protein>
<name>A0A0L6ZEI2_9CLOT</name>
<dbReference type="EMBL" id="LHUR01000005">
    <property type="protein sequence ID" value="KOA21385.1"/>
    <property type="molecule type" value="Genomic_DNA"/>
</dbReference>
<keyword evidence="1" id="KW-1133">Transmembrane helix</keyword>
<keyword evidence="1" id="KW-0472">Membrane</keyword>
<keyword evidence="1" id="KW-0812">Transmembrane</keyword>
<evidence type="ECO:0000256" key="1">
    <source>
        <dbReference type="SAM" id="Phobius"/>
    </source>
</evidence>
<organism evidence="2 3">
    <name type="scientific">Clostridium homopropionicum DSM 5847</name>
    <dbReference type="NCBI Taxonomy" id="1121318"/>
    <lineage>
        <taxon>Bacteria</taxon>
        <taxon>Bacillati</taxon>
        <taxon>Bacillota</taxon>
        <taxon>Clostridia</taxon>
        <taxon>Eubacteriales</taxon>
        <taxon>Clostridiaceae</taxon>
        <taxon>Clostridium</taxon>
    </lineage>
</organism>